<proteinExistence type="predicted"/>
<reference evidence="1" key="1">
    <citation type="journal article" date="2015" name="Nature">
        <title>Complex archaea that bridge the gap between prokaryotes and eukaryotes.</title>
        <authorList>
            <person name="Spang A."/>
            <person name="Saw J.H."/>
            <person name="Jorgensen S.L."/>
            <person name="Zaremba-Niedzwiedzka K."/>
            <person name="Martijn J."/>
            <person name="Lind A.E."/>
            <person name="van Eijk R."/>
            <person name="Schleper C."/>
            <person name="Guy L."/>
            <person name="Ettema T.J."/>
        </authorList>
    </citation>
    <scope>NUCLEOTIDE SEQUENCE</scope>
</reference>
<dbReference type="EMBL" id="LAZR01020548">
    <property type="protein sequence ID" value="KKL88505.1"/>
    <property type="molecule type" value="Genomic_DNA"/>
</dbReference>
<protein>
    <submittedName>
        <fullName evidence="1">Uncharacterized protein</fullName>
    </submittedName>
</protein>
<name>A0A0F9I3U3_9ZZZZ</name>
<comment type="caution">
    <text evidence="1">The sequence shown here is derived from an EMBL/GenBank/DDBJ whole genome shotgun (WGS) entry which is preliminary data.</text>
</comment>
<gene>
    <name evidence="1" type="ORF">LCGC14_1924030</name>
</gene>
<sequence length="76" mass="8505">MRCADLATAAGDTGHDWVLVPQEYADSVSAEGGQRHWTHILWACPCGEFRWTSYVEREGCETPKWSVITEHEAATP</sequence>
<organism evidence="1">
    <name type="scientific">marine sediment metagenome</name>
    <dbReference type="NCBI Taxonomy" id="412755"/>
    <lineage>
        <taxon>unclassified sequences</taxon>
        <taxon>metagenomes</taxon>
        <taxon>ecological metagenomes</taxon>
    </lineage>
</organism>
<evidence type="ECO:0000313" key="1">
    <source>
        <dbReference type="EMBL" id="KKL88505.1"/>
    </source>
</evidence>
<accession>A0A0F9I3U3</accession>
<dbReference type="AlphaFoldDB" id="A0A0F9I3U3"/>